<dbReference type="Pfam" id="PF00535">
    <property type="entry name" value="Glycos_transf_2"/>
    <property type="match status" value="1"/>
</dbReference>
<feature type="domain" description="Glycosyltransferase 2-like" evidence="4">
    <location>
        <begin position="118"/>
        <end position="290"/>
    </location>
</feature>
<comment type="caution">
    <text evidence="5">The sequence shown here is derived from an EMBL/GenBank/DDBJ whole genome shotgun (WGS) entry which is preliminary data.</text>
</comment>
<reference evidence="5" key="1">
    <citation type="journal article" date="2014" name="Int. J. Syst. Evol. Microbiol.">
        <title>Complete genome of a new Firmicutes species belonging to the dominant human colonic microbiota ('Ruminococcus bicirculans') reveals two chromosomes and a selective capacity to utilize plant glucans.</title>
        <authorList>
            <consortium name="NISC Comparative Sequencing Program"/>
            <person name="Wegmann U."/>
            <person name="Louis P."/>
            <person name="Goesmann A."/>
            <person name="Henrissat B."/>
            <person name="Duncan S.H."/>
            <person name="Flint H.J."/>
        </authorList>
    </citation>
    <scope>NUCLEOTIDE SEQUENCE</scope>
    <source>
        <strain evidence="5">JCM 19635</strain>
    </source>
</reference>
<reference evidence="7" key="2">
    <citation type="journal article" date="2019" name="Int. J. Syst. Evol. Microbiol.">
        <title>The Global Catalogue of Microorganisms (GCM) 10K type strain sequencing project: providing services to taxonomists for standard genome sequencing and annotation.</title>
        <authorList>
            <consortium name="The Broad Institute Genomics Platform"/>
            <consortium name="The Broad Institute Genome Sequencing Center for Infectious Disease"/>
            <person name="Wu L."/>
            <person name="Ma J."/>
        </authorList>
    </citation>
    <scope>NUCLEOTIDE SEQUENCE [LARGE SCALE GENOMIC DNA]</scope>
    <source>
        <strain evidence="7">JCM 19635</strain>
    </source>
</reference>
<dbReference type="PANTHER" id="PTHR43179:SF12">
    <property type="entry name" value="GALACTOFURANOSYLTRANSFERASE GLFT2"/>
    <property type="match status" value="1"/>
</dbReference>
<dbReference type="EC" id="2.4.-.-" evidence="5"/>
<dbReference type="InterPro" id="IPR001173">
    <property type="entry name" value="Glyco_trans_2-like"/>
</dbReference>
<gene>
    <name evidence="5" type="ORF">ACFQT0_30970</name>
    <name evidence="6" type="ORF">ACFQT0_31405</name>
</gene>
<evidence type="ECO:0000256" key="2">
    <source>
        <dbReference type="ARBA" id="ARBA00022676"/>
    </source>
</evidence>
<evidence type="ECO:0000313" key="6">
    <source>
        <dbReference type="EMBL" id="MFC7671413.1"/>
    </source>
</evidence>
<dbReference type="Proteomes" id="UP001596513">
    <property type="component" value="Unassembled WGS sequence"/>
</dbReference>
<dbReference type="InterPro" id="IPR029044">
    <property type="entry name" value="Nucleotide-diphossugar_trans"/>
</dbReference>
<evidence type="ECO:0000259" key="4">
    <source>
        <dbReference type="Pfam" id="PF00535"/>
    </source>
</evidence>
<evidence type="ECO:0000313" key="7">
    <source>
        <dbReference type="Proteomes" id="UP001596513"/>
    </source>
</evidence>
<name>A0ABW2UGV8_9BACT</name>
<dbReference type="Gene3D" id="3.90.550.10">
    <property type="entry name" value="Spore Coat Polysaccharide Biosynthesis Protein SpsA, Chain A"/>
    <property type="match status" value="1"/>
</dbReference>
<keyword evidence="7" id="KW-1185">Reference proteome</keyword>
<accession>A0ABW2UGV8</accession>
<dbReference type="GO" id="GO:0016757">
    <property type="term" value="F:glycosyltransferase activity"/>
    <property type="evidence" value="ECO:0007669"/>
    <property type="project" value="UniProtKB-KW"/>
</dbReference>
<dbReference type="EMBL" id="JBHTEK010000007">
    <property type="protein sequence ID" value="MFC7671413.1"/>
    <property type="molecule type" value="Genomic_DNA"/>
</dbReference>
<dbReference type="PANTHER" id="PTHR43179">
    <property type="entry name" value="RHAMNOSYLTRANSFERASE WBBL"/>
    <property type="match status" value="1"/>
</dbReference>
<protein>
    <submittedName>
        <fullName evidence="5">Glycosyltransferase family 2 protein</fullName>
        <ecNumber evidence="5">2.4.-.-</ecNumber>
    </submittedName>
</protein>
<dbReference type="EMBL" id="JBHTEK010000007">
    <property type="protein sequence ID" value="MFC7671336.1"/>
    <property type="molecule type" value="Genomic_DNA"/>
</dbReference>
<keyword evidence="3 5" id="KW-0808">Transferase</keyword>
<dbReference type="SUPFAM" id="SSF53448">
    <property type="entry name" value="Nucleotide-diphospho-sugar transferases"/>
    <property type="match status" value="1"/>
</dbReference>
<evidence type="ECO:0000256" key="1">
    <source>
        <dbReference type="ARBA" id="ARBA00006739"/>
    </source>
</evidence>
<evidence type="ECO:0000256" key="3">
    <source>
        <dbReference type="ARBA" id="ARBA00022679"/>
    </source>
</evidence>
<evidence type="ECO:0000313" key="5">
    <source>
        <dbReference type="EMBL" id="MFC7671336.1"/>
    </source>
</evidence>
<comment type="similarity">
    <text evidence="1">Belongs to the glycosyltransferase 2 family.</text>
</comment>
<organism evidence="5 7">
    <name type="scientific">Hymenobacter humi</name>
    <dbReference type="NCBI Taxonomy" id="1411620"/>
    <lineage>
        <taxon>Bacteria</taxon>
        <taxon>Pseudomonadati</taxon>
        <taxon>Bacteroidota</taxon>
        <taxon>Cytophagia</taxon>
        <taxon>Cytophagales</taxon>
        <taxon>Hymenobacteraceae</taxon>
        <taxon>Hymenobacter</taxon>
    </lineage>
</organism>
<keyword evidence="2 5" id="KW-0328">Glycosyltransferase</keyword>
<dbReference type="RefSeq" id="WP_380207396.1">
    <property type="nucleotide sequence ID" value="NZ_JBHTEK010000007.1"/>
</dbReference>
<sequence>MSFQPAYHITHVYLDRQSDWLPPARVRQGNYVVFWWKAIALGHLFIKPNQALLAEAYHTALAAAISPAIEHYAGLQQASGTPWQAWLPEQDYERWGAWMEVLLSSWLPVAIPPQVPVSVIICTRNRAAQLWRCLQQLHALPCAPAEIVVVDNAPTDASTYETTKAFSGVAYVRELRAGLDIARNTGIAMAQQPVVLFVDDDVIVHPWLLYSVWETFQEPTTAAITGLVIALALQTEAQLIFEQCWSFNRGYVDKVYSPGFLQATRGQAPPVWEIGAGANMAFRKSVFEEVGYFDELLDAGAAGCSGDSEMWHRILAHGHSIRYVPRAVVFHEHREKMADLKRQLFYYVRGHAVAALIQHEQQPQEGYARRVFWTMPKMYAYLLVRGFPFFRFRSRTLWAEMKGLVAGMVYFYSHRKAKTPR</sequence>
<proteinExistence type="inferred from homology"/>
<reference evidence="5" key="3">
    <citation type="submission" date="2024-09" db="EMBL/GenBank/DDBJ databases">
        <authorList>
            <person name="Sun Q."/>
            <person name="Mori K."/>
        </authorList>
    </citation>
    <scope>NUCLEOTIDE SEQUENCE</scope>
    <source>
        <strain evidence="5">JCM 19635</strain>
    </source>
</reference>